<dbReference type="InterPro" id="IPR001394">
    <property type="entry name" value="Peptidase_C19_UCH"/>
</dbReference>
<dbReference type="InterPro" id="IPR001763">
    <property type="entry name" value="Rhodanese-like_dom"/>
</dbReference>
<dbReference type="InParanoid" id="A0A2N3NGE7"/>
<dbReference type="PANTHER" id="PTHR24006">
    <property type="entry name" value="UBIQUITIN CARBOXYL-TERMINAL HYDROLASE"/>
    <property type="match status" value="1"/>
</dbReference>
<dbReference type="OrthoDB" id="292964at2759"/>
<dbReference type="EMBL" id="NLAX01000008">
    <property type="protein sequence ID" value="PKS11504.1"/>
    <property type="molecule type" value="Genomic_DNA"/>
</dbReference>
<gene>
    <name evidence="4" type="ORF">jhhlp_003269</name>
</gene>
<dbReference type="InterPro" id="IPR050164">
    <property type="entry name" value="Peptidase_C19"/>
</dbReference>
<dbReference type="FunCoup" id="A0A2N3NGE7">
    <property type="interactions" value="134"/>
</dbReference>
<dbReference type="STRING" id="41688.A0A2N3NGE7"/>
<feature type="compositionally biased region" description="Polar residues" evidence="1">
    <location>
        <begin position="276"/>
        <end position="313"/>
    </location>
</feature>
<dbReference type="GO" id="GO:0004843">
    <property type="term" value="F:cysteine-type deubiquitinase activity"/>
    <property type="evidence" value="ECO:0007669"/>
    <property type="project" value="InterPro"/>
</dbReference>
<feature type="compositionally biased region" description="Pro residues" evidence="1">
    <location>
        <begin position="599"/>
        <end position="610"/>
    </location>
</feature>
<dbReference type="Gene3D" id="1.20.58.80">
    <property type="entry name" value="Phosphotransferase system, lactose/cellobiose-type IIA subunit"/>
    <property type="match status" value="1"/>
</dbReference>
<dbReference type="InterPro" id="IPR038765">
    <property type="entry name" value="Papain-like_cys_pep_sf"/>
</dbReference>
<keyword evidence="5" id="KW-1185">Reference proteome</keyword>
<dbReference type="SUPFAM" id="SSF52821">
    <property type="entry name" value="Rhodanese/Cell cycle control phosphatase"/>
    <property type="match status" value="1"/>
</dbReference>
<feature type="domain" description="USP" evidence="3">
    <location>
        <begin position="651"/>
        <end position="1010"/>
    </location>
</feature>
<evidence type="ECO:0000259" key="3">
    <source>
        <dbReference type="PROSITE" id="PS50235"/>
    </source>
</evidence>
<reference evidence="4 5" key="1">
    <citation type="journal article" date="2017" name="G3 (Bethesda)">
        <title>First Draft Genome Sequence of the Pathogenic Fungus Lomentospora prolificans (Formerly Scedosporium prolificans).</title>
        <authorList>
            <person name="Luo R."/>
            <person name="Zimin A."/>
            <person name="Workman R."/>
            <person name="Fan Y."/>
            <person name="Pertea G."/>
            <person name="Grossman N."/>
            <person name="Wear M.P."/>
            <person name="Jia B."/>
            <person name="Miller H."/>
            <person name="Casadevall A."/>
            <person name="Timp W."/>
            <person name="Zhang S.X."/>
            <person name="Salzberg S.L."/>
        </authorList>
    </citation>
    <scope>NUCLEOTIDE SEQUENCE [LARGE SCALE GENOMIC DNA]</scope>
    <source>
        <strain evidence="4 5">JHH-5317</strain>
    </source>
</reference>
<evidence type="ECO:0000256" key="1">
    <source>
        <dbReference type="SAM" id="MobiDB-lite"/>
    </source>
</evidence>
<dbReference type="GO" id="GO:0005634">
    <property type="term" value="C:nucleus"/>
    <property type="evidence" value="ECO:0007669"/>
    <property type="project" value="TreeGrafter"/>
</dbReference>
<dbReference type="VEuPathDB" id="FungiDB:jhhlp_003269"/>
<dbReference type="InterPro" id="IPR028889">
    <property type="entry name" value="USP"/>
</dbReference>
<dbReference type="Gene3D" id="3.90.70.10">
    <property type="entry name" value="Cysteine proteinases"/>
    <property type="match status" value="1"/>
</dbReference>
<dbReference type="SUPFAM" id="SSF54001">
    <property type="entry name" value="Cysteine proteinases"/>
    <property type="match status" value="1"/>
</dbReference>
<dbReference type="PROSITE" id="PS50235">
    <property type="entry name" value="USP_3"/>
    <property type="match status" value="1"/>
</dbReference>
<feature type="compositionally biased region" description="Low complexity" evidence="1">
    <location>
        <begin position="766"/>
        <end position="783"/>
    </location>
</feature>
<dbReference type="PROSITE" id="PS50206">
    <property type="entry name" value="RHODANESE_3"/>
    <property type="match status" value="1"/>
</dbReference>
<dbReference type="Gene3D" id="3.40.250.10">
    <property type="entry name" value="Rhodanese-like domain"/>
    <property type="match status" value="1"/>
</dbReference>
<sequence>MYVASNGTNGFAGGHGGGKLAGGSSSRGPLPHINDLKSVSAGIDPQLPIRKLLEAGDGCMRQADTWVTFNRPDLALQEYIRGCIIAIQIIPTHKEYVSLRSDRGGQGRLYEALKHKVMAASPRFEKIKEEIKADNERTGVQPTHAIASRPETPREPPPPPPTSNHTPPTSPPRQKPVVQPKPQALHGNAIQISSSHRRTDSSDLNARFANLRGSSTSSTQAPQQDPRIKTYPLVPPPPPAPRGSSRPLRNAGITADTSVPTLPKMPDAIYSPARGTVTSEDAQLPSSTPRGLFSRTGSSTSITGARNGSVSSLTQQQQPPTSNGIRSARGSIESKPLTPIPATTAVTPQELYDLMRSRSGDILLIDVRSREEFESGHILSQHTICIEPSVLLRENISAAEIGESNVLAPTEEQMAFERRNTFELVVMYDDDSDTIPYIPSSETGKVLVSLQRALTDLNYERELRNPPKLLAGGLEAWIDLMGPNSLRTLSPGAKRTGSLAVPTGGTGSSRSKSKAFGARRLSTYTVKPLKPDEVKQWQETLRKEDMDVAHSPNFVRSTEDFLRRFPPVSVEQESMTSSESYDPLPPSVNHQLSKYEDLPAPPTRPAPAIPRPSYSGLSSQDDQGVATAMLSQASGSLKLPPGSGPVGKHFTGLHNTGVWCYTNSVLQILRVTPGFGRELIGWKAGNMWPVAKSPQLMMNILGNLFQWMDAGCFQVMRAKTLMEYTEHVTKHEPIKFGNSRDQQDTVEYLDFLFSHMDNETNRKANQAPTPASSPAPSQSTQQPPLQAIAISAWKKHARQSDSIIDRYFRGMELGLVKCTCGHQLTNAEPALILSLAVPPGASNLYDLLRENYPPNPVPIPDYKCDACGKTNVSRKMSLARLPEILVIQIGRFNAASAKSTDKIEFPLDDIDMEPYYLPKADRSFGNESSKEHCWGQQFKYRCYGIVVHVGTSIHSGHYYSYVRTENMKDRHTWYLCNDTQVTEVRLTGPTLDTVFRKGNAVPYVLFLQRKASR</sequence>
<dbReference type="Pfam" id="PF00581">
    <property type="entry name" value="Rhodanese"/>
    <property type="match status" value="1"/>
</dbReference>
<dbReference type="Pfam" id="PF00443">
    <property type="entry name" value="UCH"/>
    <property type="match status" value="1"/>
</dbReference>
<feature type="compositionally biased region" description="Polar residues" evidence="1">
    <location>
        <begin position="212"/>
        <end position="223"/>
    </location>
</feature>
<protein>
    <recommendedName>
        <fullName evidence="6">USP domain-containing protein</fullName>
    </recommendedName>
</protein>
<feature type="region of interest" description="Disordered" evidence="1">
    <location>
        <begin position="570"/>
        <end position="622"/>
    </location>
</feature>
<feature type="compositionally biased region" description="Polar residues" evidence="1">
    <location>
        <begin position="571"/>
        <end position="580"/>
    </location>
</feature>
<feature type="region of interest" description="Disordered" evidence="1">
    <location>
        <begin position="212"/>
        <end position="340"/>
    </location>
</feature>
<comment type="caution">
    <text evidence="4">The sequence shown here is derived from an EMBL/GenBank/DDBJ whole genome shotgun (WGS) entry which is preliminary data.</text>
</comment>
<evidence type="ECO:0000313" key="4">
    <source>
        <dbReference type="EMBL" id="PKS11504.1"/>
    </source>
</evidence>
<feature type="region of interest" description="Disordered" evidence="1">
    <location>
        <begin position="761"/>
        <end position="783"/>
    </location>
</feature>
<dbReference type="GO" id="GO:0005829">
    <property type="term" value="C:cytosol"/>
    <property type="evidence" value="ECO:0007669"/>
    <property type="project" value="TreeGrafter"/>
</dbReference>
<name>A0A2N3NGE7_9PEZI</name>
<evidence type="ECO:0000313" key="5">
    <source>
        <dbReference type="Proteomes" id="UP000233524"/>
    </source>
</evidence>
<feature type="domain" description="Rhodanese" evidence="2">
    <location>
        <begin position="358"/>
        <end position="486"/>
    </location>
</feature>
<feature type="compositionally biased region" description="Pro residues" evidence="1">
    <location>
        <begin position="155"/>
        <end position="174"/>
    </location>
</feature>
<evidence type="ECO:0000259" key="2">
    <source>
        <dbReference type="PROSITE" id="PS50206"/>
    </source>
</evidence>
<feature type="region of interest" description="Disordered" evidence="1">
    <location>
        <begin position="489"/>
        <end position="516"/>
    </location>
</feature>
<dbReference type="InterPro" id="IPR036873">
    <property type="entry name" value="Rhodanese-like_dom_sf"/>
</dbReference>
<dbReference type="CDD" id="cd02257">
    <property type="entry name" value="Peptidase_C19"/>
    <property type="match status" value="1"/>
</dbReference>
<feature type="region of interest" description="Disordered" evidence="1">
    <location>
        <begin position="131"/>
        <end position="182"/>
    </location>
</feature>
<organism evidence="4 5">
    <name type="scientific">Lomentospora prolificans</name>
    <dbReference type="NCBI Taxonomy" id="41688"/>
    <lineage>
        <taxon>Eukaryota</taxon>
        <taxon>Fungi</taxon>
        <taxon>Dikarya</taxon>
        <taxon>Ascomycota</taxon>
        <taxon>Pezizomycotina</taxon>
        <taxon>Sordariomycetes</taxon>
        <taxon>Hypocreomycetidae</taxon>
        <taxon>Microascales</taxon>
        <taxon>Microascaceae</taxon>
        <taxon>Lomentospora</taxon>
    </lineage>
</organism>
<dbReference type="Proteomes" id="UP000233524">
    <property type="component" value="Unassembled WGS sequence"/>
</dbReference>
<proteinExistence type="predicted"/>
<accession>A0A2N3NGE7</accession>
<evidence type="ECO:0008006" key="6">
    <source>
        <dbReference type="Google" id="ProtNLM"/>
    </source>
</evidence>
<dbReference type="GO" id="GO:0016579">
    <property type="term" value="P:protein deubiquitination"/>
    <property type="evidence" value="ECO:0007669"/>
    <property type="project" value="InterPro"/>
</dbReference>
<dbReference type="SMART" id="SM00450">
    <property type="entry name" value="RHOD"/>
    <property type="match status" value="1"/>
</dbReference>
<dbReference type="AlphaFoldDB" id="A0A2N3NGE7"/>